<evidence type="ECO:0000313" key="2">
    <source>
        <dbReference type="Proteomes" id="UP000003936"/>
    </source>
</evidence>
<name>J3YRV2_9ENTR</name>
<protein>
    <submittedName>
        <fullName evidence="1">Uncharacterized protein</fullName>
    </submittedName>
</protein>
<gene>
    <name evidence="1" type="ORF">A359_04500</name>
</gene>
<organism evidence="1 2">
    <name type="scientific">secondary endosymbiont of Ctenarytaina eucalypti</name>
    <dbReference type="NCBI Taxonomy" id="1199245"/>
    <lineage>
        <taxon>Bacteria</taxon>
        <taxon>Pseudomonadati</taxon>
        <taxon>Pseudomonadota</taxon>
        <taxon>Gammaproteobacteria</taxon>
        <taxon>Enterobacterales</taxon>
        <taxon>Enterobacteriaceae</taxon>
        <taxon>aphid secondary symbionts</taxon>
    </lineage>
</organism>
<accession>J3YRV2</accession>
<dbReference type="HOGENOM" id="CLU_2994161_0_0_6"/>
<dbReference type="EMBL" id="CP003546">
    <property type="protein sequence ID" value="AFP84843.1"/>
    <property type="molecule type" value="Genomic_DNA"/>
</dbReference>
<dbReference type="AlphaFoldDB" id="J3YRV2"/>
<sequence length="57" mass="6780">MFFMINKRYAAHELLDAHKTSHYTHSSFNIFKKSKLLNYSDWHHRALISSMPDFHAG</sequence>
<dbReference type="Proteomes" id="UP000003936">
    <property type="component" value="Chromosome"/>
</dbReference>
<reference evidence="1 2" key="1">
    <citation type="journal article" date="2012" name="Mol. Biol. Evol.">
        <title>Genome reduction and co-evolution between the primary and secondary bacterial symbionts of psyllids.</title>
        <authorList>
            <person name="Sloan D.B."/>
            <person name="Moran N.A."/>
        </authorList>
    </citation>
    <scope>NUCLEOTIDE SEQUENCE [LARGE SCALE GENOMIC DNA]</scope>
    <source>
        <strain evidence="1">Ceuc_S</strain>
    </source>
</reference>
<evidence type="ECO:0000313" key="1">
    <source>
        <dbReference type="EMBL" id="AFP84843.1"/>
    </source>
</evidence>
<proteinExistence type="predicted"/>
<keyword evidence="2" id="KW-1185">Reference proteome</keyword>
<dbReference type="KEGG" id="sect:A359_04500"/>